<feature type="repeat" description="WD" evidence="4">
    <location>
        <begin position="299"/>
        <end position="341"/>
    </location>
</feature>
<proteinExistence type="predicted"/>
<dbReference type="InterPro" id="IPR051972">
    <property type="entry name" value="Glutamate-rich_WD_repeat"/>
</dbReference>
<name>A0A1R0H976_9FUNG</name>
<dbReference type="Pfam" id="PF12265">
    <property type="entry name" value="CAF1C_H4-bd"/>
    <property type="match status" value="1"/>
</dbReference>
<dbReference type="GO" id="GO:0005730">
    <property type="term" value="C:nucleolus"/>
    <property type="evidence" value="ECO:0007669"/>
    <property type="project" value="TreeGrafter"/>
</dbReference>
<dbReference type="EMBL" id="LSSL01000019">
    <property type="protein sequence ID" value="OLY85715.1"/>
    <property type="molecule type" value="Genomic_DNA"/>
</dbReference>
<dbReference type="Proteomes" id="UP000187455">
    <property type="component" value="Unassembled WGS sequence"/>
</dbReference>
<evidence type="ECO:0000256" key="3">
    <source>
        <dbReference type="ARBA" id="ARBA00040876"/>
    </source>
</evidence>
<organism evidence="7 8">
    <name type="scientific">Smittium mucronatum</name>
    <dbReference type="NCBI Taxonomy" id="133383"/>
    <lineage>
        <taxon>Eukaryota</taxon>
        <taxon>Fungi</taxon>
        <taxon>Fungi incertae sedis</taxon>
        <taxon>Zoopagomycota</taxon>
        <taxon>Kickxellomycotina</taxon>
        <taxon>Harpellomycetes</taxon>
        <taxon>Harpellales</taxon>
        <taxon>Legeriomycetaceae</taxon>
        <taxon>Smittium</taxon>
    </lineage>
</organism>
<dbReference type="PANTHER" id="PTHR45903:SF1">
    <property type="entry name" value="GLUTAMATE-RICH WD REPEAT-CONTAINING PROTEIN 1"/>
    <property type="match status" value="1"/>
</dbReference>
<dbReference type="InterPro" id="IPR036322">
    <property type="entry name" value="WD40_repeat_dom_sf"/>
</dbReference>
<dbReference type="GO" id="GO:0042254">
    <property type="term" value="P:ribosome biogenesis"/>
    <property type="evidence" value="ECO:0007669"/>
    <property type="project" value="TreeGrafter"/>
</dbReference>
<dbReference type="InterPro" id="IPR020472">
    <property type="entry name" value="WD40_PAC1"/>
</dbReference>
<dbReference type="InterPro" id="IPR015943">
    <property type="entry name" value="WD40/YVTN_repeat-like_dom_sf"/>
</dbReference>
<feature type="domain" description="Histone-binding protein RBBP4-like N-terminal" evidence="6">
    <location>
        <begin position="113"/>
        <end position="180"/>
    </location>
</feature>
<evidence type="ECO:0000313" key="7">
    <source>
        <dbReference type="EMBL" id="OLY85715.1"/>
    </source>
</evidence>
<dbReference type="PROSITE" id="PS50082">
    <property type="entry name" value="WD_REPEATS_2"/>
    <property type="match status" value="3"/>
</dbReference>
<dbReference type="AlphaFoldDB" id="A0A1R0H976"/>
<sequence>MSKRPINEESLVEDVEMDIVPVSEVELITDQSQQKRPFNRNSGNQEMGEFEDLWEDEVDSDEELIENDDLDQEIEVLDENLNMQEQIEQQEEMEEEDLPEKVYLPGDQLEEGEVLQVDNSAYQMLHNLNVNWPCLSFDFFIDELGDNRTNFPHTISLFTGSQASQSNRNEVTLMKISNLHRTINDDKLAEDDDDLDEDDNDLDEDPILETRSMKHRGGINRVRVTKTRNTILGATWSDEGCVFIWNLKDQLKSLEVPGFKATTKKPVYTVQSHQCEGYAIDWQQDQRTDGGFTTEKTPFQGHKSSVEDLQWSPEEQSVFASCSSDKSIRIWDIRQKQRQSAISVPNAHNSDVNVISWNPTSRFLLASGDDDGTFGVWDLRNFKSNPVSPVATFDWHRKPITSIEWHPQDDSVLAVSGADDQLTIWDLSVELDSEEIKAQSNMFFDPKSNTQRVVPPQLLFVHQGQTDIKELHWSPQIPGTIVSTAFNGFNIFKTISV</sequence>
<gene>
    <name evidence="7" type="ORF">AYI68_g90</name>
</gene>
<dbReference type="Gene3D" id="2.130.10.10">
    <property type="entry name" value="YVTN repeat-like/Quinoprotein amine dehydrogenase"/>
    <property type="match status" value="1"/>
</dbReference>
<comment type="caution">
    <text evidence="7">The sequence shown here is derived from an EMBL/GenBank/DDBJ whole genome shotgun (WGS) entry which is preliminary data.</text>
</comment>
<feature type="coiled-coil region" evidence="5">
    <location>
        <begin position="60"/>
        <end position="96"/>
    </location>
</feature>
<evidence type="ECO:0000259" key="6">
    <source>
        <dbReference type="Pfam" id="PF12265"/>
    </source>
</evidence>
<dbReference type="OrthoDB" id="2161379at2759"/>
<evidence type="ECO:0000313" key="8">
    <source>
        <dbReference type="Proteomes" id="UP000187455"/>
    </source>
</evidence>
<dbReference type="SUPFAM" id="SSF50978">
    <property type="entry name" value="WD40 repeat-like"/>
    <property type="match status" value="1"/>
</dbReference>
<dbReference type="PANTHER" id="PTHR45903">
    <property type="entry name" value="GLUTAMATE-RICH WD REPEAT-CONTAINING PROTEIN 1"/>
    <property type="match status" value="1"/>
</dbReference>
<keyword evidence="1 4" id="KW-0853">WD repeat</keyword>
<feature type="repeat" description="WD" evidence="4">
    <location>
        <begin position="393"/>
        <end position="428"/>
    </location>
</feature>
<keyword evidence="2" id="KW-0677">Repeat</keyword>
<evidence type="ECO:0000256" key="1">
    <source>
        <dbReference type="ARBA" id="ARBA00022574"/>
    </source>
</evidence>
<dbReference type="STRING" id="133383.A0A1R0H976"/>
<dbReference type="Pfam" id="PF00400">
    <property type="entry name" value="WD40"/>
    <property type="match status" value="3"/>
</dbReference>
<accession>A0A1R0H976</accession>
<evidence type="ECO:0000256" key="2">
    <source>
        <dbReference type="ARBA" id="ARBA00022737"/>
    </source>
</evidence>
<keyword evidence="5" id="KW-0175">Coiled coil</keyword>
<dbReference type="PRINTS" id="PR00320">
    <property type="entry name" value="GPROTEINBRPT"/>
</dbReference>
<protein>
    <recommendedName>
        <fullName evidence="3">Glutamate-rich WD repeat-containing protein 1</fullName>
    </recommendedName>
</protein>
<evidence type="ECO:0000256" key="4">
    <source>
        <dbReference type="PROSITE-ProRule" id="PRU00221"/>
    </source>
</evidence>
<reference evidence="7 8" key="1">
    <citation type="journal article" date="2016" name="Mol. Biol. Evol.">
        <title>Genome-Wide Survey of Gut Fungi (Harpellales) Reveals the First Horizontally Transferred Ubiquitin Gene from a Mosquito Host.</title>
        <authorList>
            <person name="Wang Y."/>
            <person name="White M.M."/>
            <person name="Kvist S."/>
            <person name="Moncalvo J.M."/>
        </authorList>
    </citation>
    <scope>NUCLEOTIDE SEQUENCE [LARGE SCALE GENOMIC DNA]</scope>
    <source>
        <strain evidence="7 8">ALG-7-W6</strain>
    </source>
</reference>
<dbReference type="InterPro" id="IPR001680">
    <property type="entry name" value="WD40_rpt"/>
</dbReference>
<dbReference type="SMART" id="SM00320">
    <property type="entry name" value="WD40"/>
    <property type="match status" value="5"/>
</dbReference>
<keyword evidence="8" id="KW-1185">Reference proteome</keyword>
<evidence type="ECO:0000256" key="5">
    <source>
        <dbReference type="SAM" id="Coils"/>
    </source>
</evidence>
<dbReference type="InterPro" id="IPR022052">
    <property type="entry name" value="Histone-bd_RBBP4-like_N"/>
</dbReference>
<dbReference type="PROSITE" id="PS50294">
    <property type="entry name" value="WD_REPEATS_REGION"/>
    <property type="match status" value="3"/>
</dbReference>
<feature type="repeat" description="WD" evidence="4">
    <location>
        <begin position="345"/>
        <end position="381"/>
    </location>
</feature>